<keyword evidence="3" id="KW-1185">Reference proteome</keyword>
<reference evidence="2" key="2">
    <citation type="submission" date="2015-06" db="UniProtKB">
        <authorList>
            <consortium name="EnsemblProtists"/>
        </authorList>
    </citation>
    <scope>IDENTIFICATION</scope>
    <source>
        <strain evidence="2">Pr102</strain>
    </source>
</reference>
<dbReference type="STRING" id="164328.H3G731"/>
<dbReference type="PANTHER" id="PTHR24559:SF444">
    <property type="entry name" value="REVERSE TRANSCRIPTASE DOMAIN-CONTAINING PROTEIN"/>
    <property type="match status" value="1"/>
</dbReference>
<dbReference type="Proteomes" id="UP000005238">
    <property type="component" value="Unassembled WGS sequence"/>
</dbReference>
<dbReference type="InterPro" id="IPR053134">
    <property type="entry name" value="RNA-dir_DNA_polymerase"/>
</dbReference>
<dbReference type="eggNOG" id="KOG0017">
    <property type="taxonomic scope" value="Eukaryota"/>
</dbReference>
<dbReference type="InterPro" id="IPR043502">
    <property type="entry name" value="DNA/RNA_pol_sf"/>
</dbReference>
<proteinExistence type="predicted"/>
<dbReference type="Gene3D" id="3.30.70.270">
    <property type="match status" value="1"/>
</dbReference>
<dbReference type="CDD" id="cd01647">
    <property type="entry name" value="RT_LTR"/>
    <property type="match status" value="1"/>
</dbReference>
<dbReference type="InParanoid" id="H3G731"/>
<feature type="domain" description="Reverse transcriptase" evidence="1">
    <location>
        <begin position="1"/>
        <end position="106"/>
    </location>
</feature>
<dbReference type="InterPro" id="IPR000477">
    <property type="entry name" value="RT_dom"/>
</dbReference>
<protein>
    <recommendedName>
        <fullName evidence="1">Reverse transcriptase domain-containing protein</fullName>
    </recommendedName>
</protein>
<dbReference type="EMBL" id="DS566437">
    <property type="status" value="NOT_ANNOTATED_CDS"/>
    <property type="molecule type" value="Genomic_DNA"/>
</dbReference>
<evidence type="ECO:0000313" key="3">
    <source>
        <dbReference type="Proteomes" id="UP000005238"/>
    </source>
</evidence>
<evidence type="ECO:0000259" key="1">
    <source>
        <dbReference type="Pfam" id="PF00078"/>
    </source>
</evidence>
<evidence type="ECO:0000313" key="2">
    <source>
        <dbReference type="EnsemblProtists" id="Phyra49211"/>
    </source>
</evidence>
<dbReference type="HOGENOM" id="CLU_000384_33_7_1"/>
<dbReference type="Gene3D" id="3.10.10.10">
    <property type="entry name" value="HIV Type 1 Reverse Transcriptase, subunit A, domain 1"/>
    <property type="match status" value="1"/>
</dbReference>
<dbReference type="PANTHER" id="PTHR24559">
    <property type="entry name" value="TRANSPOSON TY3-I GAG-POL POLYPROTEIN"/>
    <property type="match status" value="1"/>
</dbReference>
<name>H3G731_PHYRM</name>
<dbReference type="Pfam" id="PF00078">
    <property type="entry name" value="RVT_1"/>
    <property type="match status" value="1"/>
</dbReference>
<dbReference type="AlphaFoldDB" id="H3G731"/>
<reference evidence="3" key="1">
    <citation type="journal article" date="2006" name="Science">
        <title>Phytophthora genome sequences uncover evolutionary origins and mechanisms of pathogenesis.</title>
        <authorList>
            <person name="Tyler B.M."/>
            <person name="Tripathy S."/>
            <person name="Zhang X."/>
            <person name="Dehal P."/>
            <person name="Jiang R.H."/>
            <person name="Aerts A."/>
            <person name="Arredondo F.D."/>
            <person name="Baxter L."/>
            <person name="Bensasson D."/>
            <person name="Beynon J.L."/>
            <person name="Chapman J."/>
            <person name="Damasceno C.M."/>
            <person name="Dorrance A.E."/>
            <person name="Dou D."/>
            <person name="Dickerman A.W."/>
            <person name="Dubchak I.L."/>
            <person name="Garbelotto M."/>
            <person name="Gijzen M."/>
            <person name="Gordon S.G."/>
            <person name="Govers F."/>
            <person name="Grunwald N.J."/>
            <person name="Huang W."/>
            <person name="Ivors K.L."/>
            <person name="Jones R.W."/>
            <person name="Kamoun S."/>
            <person name="Krampis K."/>
            <person name="Lamour K.H."/>
            <person name="Lee M.K."/>
            <person name="McDonald W.H."/>
            <person name="Medina M."/>
            <person name="Meijer H.J."/>
            <person name="Nordberg E.K."/>
            <person name="Maclean D.J."/>
            <person name="Ospina-Giraldo M.D."/>
            <person name="Morris P.F."/>
            <person name="Phuntumart V."/>
            <person name="Putnam N.H."/>
            <person name="Rash S."/>
            <person name="Rose J.K."/>
            <person name="Sakihama Y."/>
            <person name="Salamov A.A."/>
            <person name="Savidor A."/>
            <person name="Scheuring C.F."/>
            <person name="Smith B.M."/>
            <person name="Sobral B.W."/>
            <person name="Terry A."/>
            <person name="Torto-Alalibo T.A."/>
            <person name="Win J."/>
            <person name="Xu Z."/>
            <person name="Zhang H."/>
            <person name="Grigoriev I.V."/>
            <person name="Rokhsar D.S."/>
            <person name="Boore J.L."/>
        </authorList>
    </citation>
    <scope>NUCLEOTIDE SEQUENCE [LARGE SCALE GENOMIC DNA]</scope>
    <source>
        <strain evidence="3">Pr102</strain>
    </source>
</reference>
<accession>H3G731</accession>
<organism evidence="2 3">
    <name type="scientific">Phytophthora ramorum</name>
    <name type="common">Sudden oak death agent</name>
    <dbReference type="NCBI Taxonomy" id="164328"/>
    <lineage>
        <taxon>Eukaryota</taxon>
        <taxon>Sar</taxon>
        <taxon>Stramenopiles</taxon>
        <taxon>Oomycota</taxon>
        <taxon>Peronosporomycetes</taxon>
        <taxon>Peronosporales</taxon>
        <taxon>Peronosporaceae</taxon>
        <taxon>Phytophthora</taxon>
    </lineage>
</organism>
<dbReference type="EnsemblProtists" id="Phyra49211">
    <property type="protein sequence ID" value="Phyra49211"/>
    <property type="gene ID" value="Phyra49211"/>
</dbReference>
<sequence>FSTMDLMSAYYQVRLREDDIKYTAFQAPNRLWEYLVLPMGVCNAPATMHRLASKLFRGLEETRFFYDDIYIFTKSRDVQEHLQALRKTLGILRDNKLYVKLAKCVF</sequence>
<dbReference type="InterPro" id="IPR043128">
    <property type="entry name" value="Rev_trsase/Diguanyl_cyclase"/>
</dbReference>
<dbReference type="SUPFAM" id="SSF56672">
    <property type="entry name" value="DNA/RNA polymerases"/>
    <property type="match status" value="1"/>
</dbReference>